<protein>
    <recommendedName>
        <fullName evidence="3">DUF2158 domain-containing protein</fullName>
    </recommendedName>
</protein>
<dbReference type="EMBL" id="CP058214">
    <property type="protein sequence ID" value="QPC44040.1"/>
    <property type="molecule type" value="Genomic_DNA"/>
</dbReference>
<keyword evidence="2" id="KW-1185">Reference proteome</keyword>
<evidence type="ECO:0008006" key="3">
    <source>
        <dbReference type="Google" id="ProtNLM"/>
    </source>
</evidence>
<sequence>MKKGDTVFIQQGGHRMPVKLISIDGPLATIEVDGAHYWERGPRMERRVVRTAVLHETA</sequence>
<proteinExistence type="predicted"/>
<organism evidence="1 2">
    <name type="scientific">Kaustia mangrovi</name>
    <dbReference type="NCBI Taxonomy" id="2593653"/>
    <lineage>
        <taxon>Bacteria</taxon>
        <taxon>Pseudomonadati</taxon>
        <taxon>Pseudomonadota</taxon>
        <taxon>Alphaproteobacteria</taxon>
        <taxon>Hyphomicrobiales</taxon>
        <taxon>Parvibaculaceae</taxon>
        <taxon>Kaustia</taxon>
    </lineage>
</organism>
<gene>
    <name evidence="1" type="ORF">HW532_15875</name>
</gene>
<accession>A0A7S8HCX6</accession>
<evidence type="ECO:0000313" key="1">
    <source>
        <dbReference type="EMBL" id="QPC44040.1"/>
    </source>
</evidence>
<dbReference type="Proteomes" id="UP000593594">
    <property type="component" value="Chromosome"/>
</dbReference>
<reference evidence="1 2" key="1">
    <citation type="submission" date="2020-06" db="EMBL/GenBank/DDBJ databases">
        <title>Genome sequence of 2 isolates from Red Sea Mangroves.</title>
        <authorList>
            <person name="Sefrji F."/>
            <person name="Michoud G."/>
            <person name="Merlino G."/>
            <person name="Daffonchio D."/>
        </authorList>
    </citation>
    <scope>NUCLEOTIDE SEQUENCE [LARGE SCALE GENOMIC DNA]</scope>
    <source>
        <strain evidence="1 2">R1DC25</strain>
    </source>
</reference>
<dbReference type="AlphaFoldDB" id="A0A7S8HCX6"/>
<evidence type="ECO:0000313" key="2">
    <source>
        <dbReference type="Proteomes" id="UP000593594"/>
    </source>
</evidence>
<dbReference type="RefSeq" id="WP_213161403.1">
    <property type="nucleotide sequence ID" value="NZ_CP058214.1"/>
</dbReference>
<name>A0A7S8HCX6_9HYPH</name>
<dbReference type="KEGG" id="kmn:HW532_15875"/>